<proteinExistence type="predicted"/>
<reference evidence="1 2" key="1">
    <citation type="submission" date="2013-04" db="EMBL/GenBank/DDBJ databases">
        <title>The Genome Sequence of Treponema maltophilum ATCC 51939.</title>
        <authorList>
            <consortium name="The Broad Institute Genomics Platform"/>
            <person name="Earl A."/>
            <person name="Ward D."/>
            <person name="Feldgarden M."/>
            <person name="Gevers D."/>
            <person name="Leonetti C."/>
            <person name="Blanton J.M."/>
            <person name="Dewhirst F.E."/>
            <person name="Izard J."/>
            <person name="Walker B."/>
            <person name="Young S."/>
            <person name="Zeng Q."/>
            <person name="Gargeya S."/>
            <person name="Fitzgerald M."/>
            <person name="Haas B."/>
            <person name="Abouelleil A."/>
            <person name="Allen A.W."/>
            <person name="Alvarado L."/>
            <person name="Arachchi H.M."/>
            <person name="Berlin A.M."/>
            <person name="Chapman S.B."/>
            <person name="Gainer-Dewar J."/>
            <person name="Goldberg J."/>
            <person name="Griggs A."/>
            <person name="Gujja S."/>
            <person name="Hansen M."/>
            <person name="Howarth C."/>
            <person name="Imamovic A."/>
            <person name="Ireland A."/>
            <person name="Larimer J."/>
            <person name="McCowan C."/>
            <person name="Murphy C."/>
            <person name="Pearson M."/>
            <person name="Poon T.W."/>
            <person name="Priest M."/>
            <person name="Roberts A."/>
            <person name="Saif S."/>
            <person name="Shea T."/>
            <person name="Sisk P."/>
            <person name="Sykes S."/>
            <person name="Wortman J."/>
            <person name="Nusbaum C."/>
            <person name="Birren B."/>
        </authorList>
    </citation>
    <scope>NUCLEOTIDE SEQUENCE [LARGE SCALE GENOMIC DNA]</scope>
    <source>
        <strain evidence="1 2">ATCC 51939</strain>
    </source>
</reference>
<protein>
    <recommendedName>
        <fullName evidence="3">Maltose/galactoside acetyltransferase domain-containing protein</fullName>
    </recommendedName>
</protein>
<dbReference type="InterPro" id="IPR011004">
    <property type="entry name" value="Trimer_LpxA-like_sf"/>
</dbReference>
<evidence type="ECO:0000313" key="2">
    <source>
        <dbReference type="Proteomes" id="UP000014541"/>
    </source>
</evidence>
<organism evidence="1 2">
    <name type="scientific">Treponema maltophilum ATCC 51939</name>
    <dbReference type="NCBI Taxonomy" id="1125699"/>
    <lineage>
        <taxon>Bacteria</taxon>
        <taxon>Pseudomonadati</taxon>
        <taxon>Spirochaetota</taxon>
        <taxon>Spirochaetia</taxon>
        <taxon>Spirochaetales</taxon>
        <taxon>Treponemataceae</taxon>
        <taxon>Treponema</taxon>
    </lineage>
</organism>
<dbReference type="STRING" id="1125699.HMPREF9194_01476"/>
<dbReference type="HOGENOM" id="CLU_051638_7_3_12"/>
<dbReference type="InterPro" id="IPR051159">
    <property type="entry name" value="Hexapeptide_acetyltransf"/>
</dbReference>
<gene>
    <name evidence="1" type="ORF">HMPREF9194_01476</name>
</gene>
<evidence type="ECO:0000313" key="1">
    <source>
        <dbReference type="EMBL" id="EPF31139.1"/>
    </source>
</evidence>
<evidence type="ECO:0008006" key="3">
    <source>
        <dbReference type="Google" id="ProtNLM"/>
    </source>
</evidence>
<dbReference type="RefSeq" id="WP_016525750.1">
    <property type="nucleotide sequence ID" value="NZ_KE332518.1"/>
</dbReference>
<dbReference type="OrthoDB" id="9782926at2"/>
<accession>S3L304</accession>
<dbReference type="PATRIC" id="fig|1125699.3.peg.1487"/>
<sequence length="167" mass="17878">MPISLKRFLVNKLSDLLPSSCFAYRRFILRFAGVHIAKTAKINEGFRVYGRGNVDIGDNAWIGKNCTLYTMPGCTVAFGKNCDIGPETCFNCQSHKTGTPEHRAGTCSAHDIKIGSGVWIGMRSTVLCSQIGSGAVIGAASLVLKDVPPNVLCAGNPAEIKKTLPFS</sequence>
<dbReference type="PANTHER" id="PTHR23416">
    <property type="entry name" value="SIALIC ACID SYNTHASE-RELATED"/>
    <property type="match status" value="1"/>
</dbReference>
<dbReference type="SUPFAM" id="SSF51161">
    <property type="entry name" value="Trimeric LpxA-like enzymes"/>
    <property type="match status" value="1"/>
</dbReference>
<dbReference type="eggNOG" id="COG0110">
    <property type="taxonomic scope" value="Bacteria"/>
</dbReference>
<name>S3L304_TREMA</name>
<dbReference type="EMBL" id="ATFF01000006">
    <property type="protein sequence ID" value="EPF31139.1"/>
    <property type="molecule type" value="Genomic_DNA"/>
</dbReference>
<dbReference type="Proteomes" id="UP000014541">
    <property type="component" value="Unassembled WGS sequence"/>
</dbReference>
<dbReference type="Gene3D" id="2.160.10.10">
    <property type="entry name" value="Hexapeptide repeat proteins"/>
    <property type="match status" value="1"/>
</dbReference>
<comment type="caution">
    <text evidence="1">The sequence shown here is derived from an EMBL/GenBank/DDBJ whole genome shotgun (WGS) entry which is preliminary data.</text>
</comment>
<dbReference type="AlphaFoldDB" id="S3L304"/>
<keyword evidence="2" id="KW-1185">Reference proteome</keyword>